<organism evidence="3 4">
    <name type="scientific">Pseudoneobacillus rhizosphaerae</name>
    <dbReference type="NCBI Taxonomy" id="2880968"/>
    <lineage>
        <taxon>Bacteria</taxon>
        <taxon>Bacillati</taxon>
        <taxon>Bacillota</taxon>
        <taxon>Bacilli</taxon>
        <taxon>Bacillales</taxon>
        <taxon>Bacillaceae</taxon>
        <taxon>Pseudoneobacillus</taxon>
    </lineage>
</organism>
<keyword evidence="4" id="KW-1185">Reference proteome</keyword>
<feature type="transmembrane region" description="Helical" evidence="1">
    <location>
        <begin position="62"/>
        <end position="78"/>
    </location>
</feature>
<accession>A0A9C7GAD0</accession>
<dbReference type="Proteomes" id="UP000789845">
    <property type="component" value="Unassembled WGS sequence"/>
</dbReference>
<feature type="transmembrane region" description="Helical" evidence="1">
    <location>
        <begin position="109"/>
        <end position="132"/>
    </location>
</feature>
<comment type="caution">
    <text evidence="3">The sequence shown here is derived from an EMBL/GenBank/DDBJ whole genome shotgun (WGS) entry which is preliminary data.</text>
</comment>
<keyword evidence="1" id="KW-0472">Membrane</keyword>
<dbReference type="NCBIfam" id="NF037970">
    <property type="entry name" value="vanZ_1"/>
    <property type="match status" value="1"/>
</dbReference>
<dbReference type="RefSeq" id="WP_230496730.1">
    <property type="nucleotide sequence ID" value="NZ_CAKJTG010000010.1"/>
</dbReference>
<reference evidence="3" key="1">
    <citation type="submission" date="2021-10" db="EMBL/GenBank/DDBJ databases">
        <authorList>
            <person name="Criscuolo A."/>
        </authorList>
    </citation>
    <scope>NUCLEOTIDE SEQUENCE</scope>
    <source>
        <strain evidence="3">CIP111885</strain>
    </source>
</reference>
<dbReference type="Pfam" id="PF04892">
    <property type="entry name" value="VanZ"/>
    <property type="match status" value="1"/>
</dbReference>
<keyword evidence="1" id="KW-0812">Transmembrane</keyword>
<evidence type="ECO:0000256" key="1">
    <source>
        <dbReference type="SAM" id="Phobius"/>
    </source>
</evidence>
<feature type="transmembrane region" description="Helical" evidence="1">
    <location>
        <begin position="85"/>
        <end position="103"/>
    </location>
</feature>
<feature type="domain" description="VanZ-like" evidence="2">
    <location>
        <begin position="6"/>
        <end position="127"/>
    </location>
</feature>
<dbReference type="EMBL" id="CAKJTG010000010">
    <property type="protein sequence ID" value="CAG9608497.1"/>
    <property type="molecule type" value="Genomic_DNA"/>
</dbReference>
<name>A0A9C7GAD0_9BACI</name>
<proteinExistence type="predicted"/>
<protein>
    <recommendedName>
        <fullName evidence="2">VanZ-like domain-containing protein</fullName>
    </recommendedName>
</protein>
<dbReference type="AlphaFoldDB" id="A0A9C7GAD0"/>
<gene>
    <name evidence="3" type="ORF">NEOCIP111885_02191</name>
</gene>
<sequence>MVRSVALILWAGLIFLFTCTESIEQFLQQGVISFTWSKYPNMTEFWYPLPTTLDTSFISRKIGHALSFFILSILVFIVSTSKKKMFAISLLYGVTTEVLQLFFRRGGRLFDIGFDGMGVVAALFIVVSIQLVQEKSLTRNSQT</sequence>
<evidence type="ECO:0000259" key="2">
    <source>
        <dbReference type="Pfam" id="PF04892"/>
    </source>
</evidence>
<evidence type="ECO:0000313" key="4">
    <source>
        <dbReference type="Proteomes" id="UP000789845"/>
    </source>
</evidence>
<keyword evidence="1" id="KW-1133">Transmembrane helix</keyword>
<evidence type="ECO:0000313" key="3">
    <source>
        <dbReference type="EMBL" id="CAG9608497.1"/>
    </source>
</evidence>
<dbReference type="InterPro" id="IPR006976">
    <property type="entry name" value="VanZ-like"/>
</dbReference>